<dbReference type="Pfam" id="PF00072">
    <property type="entry name" value="Response_reg"/>
    <property type="match status" value="1"/>
</dbReference>
<dbReference type="SMART" id="SM00862">
    <property type="entry name" value="Trans_reg_C"/>
    <property type="match status" value="1"/>
</dbReference>
<dbReference type="Gene3D" id="3.40.50.2300">
    <property type="match status" value="1"/>
</dbReference>
<protein>
    <submittedName>
        <fullName evidence="10">Two component transcriptional regulator, winged helix family</fullName>
    </submittedName>
</protein>
<evidence type="ECO:0000313" key="10">
    <source>
        <dbReference type="EMBL" id="ABX32614.1"/>
    </source>
</evidence>
<dbReference type="InterPro" id="IPR036388">
    <property type="entry name" value="WH-like_DNA-bd_sf"/>
</dbReference>
<dbReference type="PANTHER" id="PTHR48111:SF21">
    <property type="entry name" value="DNA-BINDING DUAL MASTER TRANSCRIPTIONAL REGULATOR RPAA"/>
    <property type="match status" value="1"/>
</dbReference>
<reference evidence="10" key="1">
    <citation type="submission" date="2007-11" db="EMBL/GenBank/DDBJ databases">
        <title>Complete sequence of Petroga mobilis SJ95.</title>
        <authorList>
            <consortium name="US DOE Joint Genome Institute"/>
            <person name="Copeland A."/>
            <person name="Lucas S."/>
            <person name="Lapidus A."/>
            <person name="Barry K."/>
            <person name="Glavina del Rio T."/>
            <person name="Dalin E."/>
            <person name="Tice H."/>
            <person name="Pitluck S."/>
            <person name="Meincke L."/>
            <person name="Brettin T."/>
            <person name="Bruce D."/>
            <person name="Detter J.C."/>
            <person name="Han C."/>
            <person name="Kuske C.R."/>
            <person name="Schmutz J."/>
            <person name="Larimer F."/>
            <person name="Land M."/>
            <person name="Hauser L."/>
            <person name="Kyrpides N."/>
            <person name="Mikhailova N."/>
            <person name="Noll K."/>
            <person name="Richardson P."/>
        </authorList>
    </citation>
    <scope>NUCLEOTIDE SEQUENCE [LARGE SCALE GENOMIC DNA]</scope>
    <source>
        <strain evidence="10">SJ95</strain>
    </source>
</reference>
<dbReference type="GO" id="GO:0032993">
    <property type="term" value="C:protein-DNA complex"/>
    <property type="evidence" value="ECO:0007669"/>
    <property type="project" value="TreeGrafter"/>
</dbReference>
<dbReference type="OrthoDB" id="48397at2"/>
<dbReference type="InterPro" id="IPR039420">
    <property type="entry name" value="WalR-like"/>
</dbReference>
<dbReference type="PANTHER" id="PTHR48111">
    <property type="entry name" value="REGULATOR OF RPOS"/>
    <property type="match status" value="1"/>
</dbReference>
<evidence type="ECO:0000256" key="7">
    <source>
        <dbReference type="PROSITE-ProRule" id="PRU01091"/>
    </source>
</evidence>
<name>A9BIE2_PETMO</name>
<keyword evidence="5" id="KW-0804">Transcription</keyword>
<dbReference type="SUPFAM" id="SSF52172">
    <property type="entry name" value="CheY-like"/>
    <property type="match status" value="1"/>
</dbReference>
<dbReference type="InterPro" id="IPR011006">
    <property type="entry name" value="CheY-like_superfamily"/>
</dbReference>
<organism evidence="10 11">
    <name type="scientific">Petrotoga mobilis (strain DSM 10674 / SJ95)</name>
    <dbReference type="NCBI Taxonomy" id="403833"/>
    <lineage>
        <taxon>Bacteria</taxon>
        <taxon>Thermotogati</taxon>
        <taxon>Thermotogota</taxon>
        <taxon>Thermotogae</taxon>
        <taxon>Petrotogales</taxon>
        <taxon>Petrotogaceae</taxon>
        <taxon>Petrotoga</taxon>
    </lineage>
</organism>
<dbReference type="Pfam" id="PF00486">
    <property type="entry name" value="Trans_reg_C"/>
    <property type="match status" value="1"/>
</dbReference>
<evidence type="ECO:0000256" key="6">
    <source>
        <dbReference type="PROSITE-ProRule" id="PRU00169"/>
    </source>
</evidence>
<dbReference type="KEGG" id="pmo:Pmob_1927"/>
<evidence type="ECO:0000259" key="9">
    <source>
        <dbReference type="PROSITE" id="PS51755"/>
    </source>
</evidence>
<evidence type="ECO:0000256" key="4">
    <source>
        <dbReference type="ARBA" id="ARBA00023125"/>
    </source>
</evidence>
<keyword evidence="2" id="KW-0902">Two-component regulatory system</keyword>
<proteinExistence type="predicted"/>
<dbReference type="GO" id="GO:0000156">
    <property type="term" value="F:phosphorelay response regulator activity"/>
    <property type="evidence" value="ECO:0007669"/>
    <property type="project" value="TreeGrafter"/>
</dbReference>
<dbReference type="Proteomes" id="UP000000789">
    <property type="component" value="Chromosome"/>
</dbReference>
<evidence type="ECO:0000256" key="5">
    <source>
        <dbReference type="ARBA" id="ARBA00023163"/>
    </source>
</evidence>
<keyword evidence="11" id="KW-1185">Reference proteome</keyword>
<feature type="domain" description="OmpR/PhoB-type" evidence="9">
    <location>
        <begin position="125"/>
        <end position="219"/>
    </location>
</feature>
<feature type="domain" description="Response regulatory" evidence="8">
    <location>
        <begin position="3"/>
        <end position="118"/>
    </location>
</feature>
<sequence>MPKVLIVEDDEDIRDILKTYLRLEDLQIFEAGTLSQMRNVLNKESNIDIILLDLMLPDGNAVDELPKVRALNREIGIIIISAKNTDGEKILGIESGADDYITKPFNPREVTARVRALLKRLKKSESKMIFGPMEIYSNNYLVTYKGKNIELTSKEFEILDLLARNSEKVYTREEIIDKIWFGDEFITDRVIDVHISMIRSKIGKEWIKTIRNVGYKFNKNAYAVDNNGENKI</sequence>
<accession>A9BIE2</accession>
<dbReference type="RefSeq" id="WP_012209711.1">
    <property type="nucleotide sequence ID" value="NC_010003.1"/>
</dbReference>
<gene>
    <name evidence="10" type="ordered locus">Pmob_1927</name>
</gene>
<dbReference type="SMART" id="SM00448">
    <property type="entry name" value="REC"/>
    <property type="match status" value="1"/>
</dbReference>
<dbReference type="CDD" id="cd00383">
    <property type="entry name" value="trans_reg_C"/>
    <property type="match status" value="1"/>
</dbReference>
<feature type="DNA-binding region" description="OmpR/PhoB-type" evidence="7">
    <location>
        <begin position="125"/>
        <end position="219"/>
    </location>
</feature>
<dbReference type="Gene3D" id="1.10.10.10">
    <property type="entry name" value="Winged helix-like DNA-binding domain superfamily/Winged helix DNA-binding domain"/>
    <property type="match status" value="1"/>
</dbReference>
<dbReference type="HOGENOM" id="CLU_000445_30_3_0"/>
<keyword evidence="3" id="KW-0805">Transcription regulation</keyword>
<dbReference type="PROSITE" id="PS50110">
    <property type="entry name" value="RESPONSE_REGULATORY"/>
    <property type="match status" value="1"/>
</dbReference>
<keyword evidence="4 7" id="KW-0238">DNA-binding</keyword>
<keyword evidence="1 6" id="KW-0597">Phosphoprotein</keyword>
<dbReference type="AlphaFoldDB" id="A9BIE2"/>
<evidence type="ECO:0000313" key="11">
    <source>
        <dbReference type="Proteomes" id="UP000000789"/>
    </source>
</evidence>
<evidence type="ECO:0000256" key="2">
    <source>
        <dbReference type="ARBA" id="ARBA00023012"/>
    </source>
</evidence>
<evidence type="ECO:0000256" key="1">
    <source>
        <dbReference type="ARBA" id="ARBA00022553"/>
    </source>
</evidence>
<dbReference type="eggNOG" id="COG0745">
    <property type="taxonomic scope" value="Bacteria"/>
</dbReference>
<evidence type="ECO:0000259" key="8">
    <source>
        <dbReference type="PROSITE" id="PS50110"/>
    </source>
</evidence>
<dbReference type="InterPro" id="IPR001789">
    <property type="entry name" value="Sig_transdc_resp-reg_receiver"/>
</dbReference>
<feature type="modified residue" description="4-aspartylphosphate" evidence="6">
    <location>
        <position position="53"/>
    </location>
</feature>
<dbReference type="Gene3D" id="6.10.250.690">
    <property type="match status" value="1"/>
</dbReference>
<dbReference type="GO" id="GO:0006355">
    <property type="term" value="P:regulation of DNA-templated transcription"/>
    <property type="evidence" value="ECO:0007669"/>
    <property type="project" value="InterPro"/>
</dbReference>
<dbReference type="EMBL" id="CP000879">
    <property type="protein sequence ID" value="ABX32614.1"/>
    <property type="molecule type" value="Genomic_DNA"/>
</dbReference>
<dbReference type="InterPro" id="IPR001867">
    <property type="entry name" value="OmpR/PhoB-type_DNA-bd"/>
</dbReference>
<dbReference type="PROSITE" id="PS51755">
    <property type="entry name" value="OMPR_PHOB"/>
    <property type="match status" value="1"/>
</dbReference>
<evidence type="ECO:0000256" key="3">
    <source>
        <dbReference type="ARBA" id="ARBA00023015"/>
    </source>
</evidence>
<dbReference type="GO" id="GO:0005829">
    <property type="term" value="C:cytosol"/>
    <property type="evidence" value="ECO:0007669"/>
    <property type="project" value="TreeGrafter"/>
</dbReference>
<dbReference type="GO" id="GO:0000976">
    <property type="term" value="F:transcription cis-regulatory region binding"/>
    <property type="evidence" value="ECO:0007669"/>
    <property type="project" value="TreeGrafter"/>
</dbReference>
<dbReference type="STRING" id="403833.Pmob_1927"/>